<evidence type="ECO:0000256" key="1">
    <source>
        <dbReference type="SAM" id="MobiDB-lite"/>
    </source>
</evidence>
<sequence length="68" mass="7323">MRAAILVLSLAGTGLLIRSFTIASRRVDRMLDDLPDPPDRPDPPDLPDLPAGEYADLRMPVSPGGGRQ</sequence>
<gene>
    <name evidence="2" type="ORF">Ahu01nite_018980</name>
</gene>
<protein>
    <recommendedName>
        <fullName evidence="4">Ti type entry exclusion protein TrbK</fullName>
    </recommendedName>
</protein>
<dbReference type="RefSeq" id="WP_203836055.1">
    <property type="nucleotide sequence ID" value="NZ_BAAATV010000003.1"/>
</dbReference>
<feature type="region of interest" description="Disordered" evidence="1">
    <location>
        <begin position="31"/>
        <end position="68"/>
    </location>
</feature>
<dbReference type="Proteomes" id="UP000603200">
    <property type="component" value="Unassembled WGS sequence"/>
</dbReference>
<evidence type="ECO:0008006" key="4">
    <source>
        <dbReference type="Google" id="ProtNLM"/>
    </source>
</evidence>
<accession>A0ABQ3ZJN0</accession>
<proteinExistence type="predicted"/>
<evidence type="ECO:0000313" key="2">
    <source>
        <dbReference type="EMBL" id="GIE18796.1"/>
    </source>
</evidence>
<organism evidence="2 3">
    <name type="scientific">Winogradskya humida</name>
    <dbReference type="NCBI Taxonomy" id="113566"/>
    <lineage>
        <taxon>Bacteria</taxon>
        <taxon>Bacillati</taxon>
        <taxon>Actinomycetota</taxon>
        <taxon>Actinomycetes</taxon>
        <taxon>Micromonosporales</taxon>
        <taxon>Micromonosporaceae</taxon>
        <taxon>Winogradskya</taxon>
    </lineage>
</organism>
<feature type="compositionally biased region" description="Basic and acidic residues" evidence="1">
    <location>
        <begin position="31"/>
        <end position="43"/>
    </location>
</feature>
<name>A0ABQ3ZJN0_9ACTN</name>
<evidence type="ECO:0000313" key="3">
    <source>
        <dbReference type="Proteomes" id="UP000603200"/>
    </source>
</evidence>
<reference evidence="2 3" key="1">
    <citation type="submission" date="2021-01" db="EMBL/GenBank/DDBJ databases">
        <title>Whole genome shotgun sequence of Actinoplanes humidus NBRC 14915.</title>
        <authorList>
            <person name="Komaki H."/>
            <person name="Tamura T."/>
        </authorList>
    </citation>
    <scope>NUCLEOTIDE SEQUENCE [LARGE SCALE GENOMIC DNA]</scope>
    <source>
        <strain evidence="2 3">NBRC 14915</strain>
    </source>
</reference>
<keyword evidence="3" id="KW-1185">Reference proteome</keyword>
<dbReference type="EMBL" id="BOMN01000023">
    <property type="protein sequence ID" value="GIE18796.1"/>
    <property type="molecule type" value="Genomic_DNA"/>
</dbReference>
<comment type="caution">
    <text evidence="2">The sequence shown here is derived from an EMBL/GenBank/DDBJ whole genome shotgun (WGS) entry which is preliminary data.</text>
</comment>